<gene>
    <name evidence="2" type="ORF">FRUB_10590</name>
</gene>
<comment type="caution">
    <text evidence="2">The sequence shown here is derived from an EMBL/GenBank/DDBJ whole genome shotgun (WGS) entry which is preliminary data.</text>
</comment>
<evidence type="ECO:0000313" key="3">
    <source>
        <dbReference type="Proteomes" id="UP000214646"/>
    </source>
</evidence>
<protein>
    <submittedName>
        <fullName evidence="2">Butyryl-CoA dehydrogenase</fullName>
    </submittedName>
</protein>
<reference evidence="3" key="1">
    <citation type="submission" date="2017-06" db="EMBL/GenBank/DDBJ databases">
        <title>Genome analysis of Fimbriiglobus ruber SP5, the first member of the order Planctomycetales with confirmed chitinolytic capability.</title>
        <authorList>
            <person name="Ravin N.V."/>
            <person name="Rakitin A.L."/>
            <person name="Ivanova A.A."/>
            <person name="Beletsky A.V."/>
            <person name="Kulichevskaya I.S."/>
            <person name="Mardanov A.V."/>
            <person name="Dedysh S.N."/>
        </authorList>
    </citation>
    <scope>NUCLEOTIDE SEQUENCE [LARGE SCALE GENOMIC DNA]</scope>
    <source>
        <strain evidence="3">SP5</strain>
    </source>
</reference>
<sequence>MTLPDADLLARLLDRAETADRRADWPGDSWADLRAAGVTGWCVPTAYGGAGLSPVDLLRGNEALGGACLTTAFILSQRDAAVRRVLAGPEHLKTRFLPPLAAGDLFLTIGVSQLTTSRQHGGPALLAHPTPSGGFRLDGDVPWVTGADRAAAVVVGATLPAGTQVLVMLPTDRPGVRVAPPMELSALCGSRTSAIHCTGVEIGADLVLAGPTEFVLGKAGGGGLETSCLALGLASAAIANLQTEAARRPDLRPVADRFEAARDVARRALHDLAAGTSGSDAVFSLRAECTRLALHATQAALTVSKGTGFVSPHPVQRWARQALFFLVWSCPRPVADGVLAGLLPDA</sequence>
<dbReference type="InterPro" id="IPR046373">
    <property type="entry name" value="Acyl-CoA_Oxase/DH_mid-dom_sf"/>
</dbReference>
<dbReference type="PANTHER" id="PTHR43884">
    <property type="entry name" value="ACYL-COA DEHYDROGENASE"/>
    <property type="match status" value="1"/>
</dbReference>
<proteinExistence type="predicted"/>
<evidence type="ECO:0000313" key="2">
    <source>
        <dbReference type="EMBL" id="OWK34619.1"/>
    </source>
</evidence>
<accession>A0A225DBU0</accession>
<organism evidence="2 3">
    <name type="scientific">Fimbriiglobus ruber</name>
    <dbReference type="NCBI Taxonomy" id="1908690"/>
    <lineage>
        <taxon>Bacteria</taxon>
        <taxon>Pseudomonadati</taxon>
        <taxon>Planctomycetota</taxon>
        <taxon>Planctomycetia</taxon>
        <taxon>Gemmatales</taxon>
        <taxon>Gemmataceae</taxon>
        <taxon>Fimbriiglobus</taxon>
    </lineage>
</organism>
<dbReference type="InterPro" id="IPR009100">
    <property type="entry name" value="AcylCoA_DH/oxidase_NM_dom_sf"/>
</dbReference>
<dbReference type="InterPro" id="IPR036250">
    <property type="entry name" value="AcylCo_DH-like_C"/>
</dbReference>
<dbReference type="GO" id="GO:0050660">
    <property type="term" value="F:flavin adenine dinucleotide binding"/>
    <property type="evidence" value="ECO:0007669"/>
    <property type="project" value="InterPro"/>
</dbReference>
<evidence type="ECO:0000259" key="1">
    <source>
        <dbReference type="Pfam" id="PF02771"/>
    </source>
</evidence>
<name>A0A225DBU0_9BACT</name>
<dbReference type="Gene3D" id="2.40.110.10">
    <property type="entry name" value="Butyryl-CoA Dehydrogenase, subunit A, domain 2"/>
    <property type="match status" value="1"/>
</dbReference>
<dbReference type="InterPro" id="IPR013786">
    <property type="entry name" value="AcylCoA_DH/ox_N"/>
</dbReference>
<dbReference type="InterPro" id="IPR037069">
    <property type="entry name" value="AcylCoA_DH/ox_N_sf"/>
</dbReference>
<dbReference type="GO" id="GO:0003995">
    <property type="term" value="F:acyl-CoA dehydrogenase activity"/>
    <property type="evidence" value="ECO:0007669"/>
    <property type="project" value="TreeGrafter"/>
</dbReference>
<keyword evidence="3" id="KW-1185">Reference proteome</keyword>
<dbReference type="PANTHER" id="PTHR43884:SF12">
    <property type="entry name" value="ISOVALERYL-COA DEHYDROGENASE, MITOCHONDRIAL-RELATED"/>
    <property type="match status" value="1"/>
</dbReference>
<dbReference type="RefSeq" id="WP_088260871.1">
    <property type="nucleotide sequence ID" value="NZ_NIDE01000020.1"/>
</dbReference>
<feature type="domain" description="Acyl-CoA dehydrogenase/oxidase N-terminal" evidence="1">
    <location>
        <begin position="12"/>
        <end position="104"/>
    </location>
</feature>
<dbReference type="SUPFAM" id="SSF47203">
    <property type="entry name" value="Acyl-CoA dehydrogenase C-terminal domain-like"/>
    <property type="match status" value="1"/>
</dbReference>
<dbReference type="AlphaFoldDB" id="A0A225DBU0"/>
<dbReference type="OrthoDB" id="248779at2"/>
<dbReference type="EMBL" id="NIDE01000020">
    <property type="protein sequence ID" value="OWK34619.1"/>
    <property type="molecule type" value="Genomic_DNA"/>
</dbReference>
<dbReference type="Proteomes" id="UP000214646">
    <property type="component" value="Unassembled WGS sequence"/>
</dbReference>
<dbReference type="SUPFAM" id="SSF56645">
    <property type="entry name" value="Acyl-CoA dehydrogenase NM domain-like"/>
    <property type="match status" value="1"/>
</dbReference>
<dbReference type="Pfam" id="PF02771">
    <property type="entry name" value="Acyl-CoA_dh_N"/>
    <property type="match status" value="1"/>
</dbReference>
<dbReference type="Gene3D" id="1.10.540.10">
    <property type="entry name" value="Acyl-CoA dehydrogenase/oxidase, N-terminal domain"/>
    <property type="match status" value="1"/>
</dbReference>
<dbReference type="Gene3D" id="1.20.140.10">
    <property type="entry name" value="Butyryl-CoA Dehydrogenase, subunit A, domain 3"/>
    <property type="match status" value="1"/>
</dbReference>